<gene>
    <name evidence="1" type="ORF">DespoDRAFT_02555</name>
</gene>
<dbReference type="Proteomes" id="UP000005778">
    <property type="component" value="Chromosome"/>
</dbReference>
<keyword evidence="2" id="KW-1185">Reference proteome</keyword>
<dbReference type="AlphaFoldDB" id="I5B4I8"/>
<dbReference type="HOGENOM" id="CLU_1203251_0_0_7"/>
<sequence>MAVERYICNIFNTVPYFLLTTTYVPPYLELGAYRHLNLCWSASGLVLEKRKRYGAKNQQFQYSSFVQKRGFMTRNTSRLTFDAIWGTPPGTMTAQTDLERILVEGARLPLAHWRSNFFFMGGLNRTLSILTRGQFPAKADPDGTHPVFALHPVASGAGFAVCPSSSSGRNSLKWVTRNTKLLHTGYLMEKTSYIIDRIRFNIPASEASKLSFKGEIPVSAIQTISQTCSQ</sequence>
<dbReference type="STRING" id="879212.DespoDRAFT_02555"/>
<evidence type="ECO:0000313" key="1">
    <source>
        <dbReference type="EMBL" id="EIM64401.1"/>
    </source>
</evidence>
<evidence type="ECO:0000313" key="2">
    <source>
        <dbReference type="Proteomes" id="UP000005778"/>
    </source>
</evidence>
<dbReference type="eggNOG" id="ENOG502ZKM7">
    <property type="taxonomic scope" value="Bacteria"/>
</dbReference>
<name>I5B4I8_9BACT</name>
<protein>
    <submittedName>
        <fullName evidence="1">Uncharacterized protein</fullName>
    </submittedName>
</protein>
<dbReference type="EMBL" id="CM001488">
    <property type="protein sequence ID" value="EIM64401.1"/>
    <property type="molecule type" value="Genomic_DNA"/>
</dbReference>
<accession>I5B4I8</accession>
<organism evidence="1 2">
    <name type="scientific">Desulfobacter postgatei 2ac9</name>
    <dbReference type="NCBI Taxonomy" id="879212"/>
    <lineage>
        <taxon>Bacteria</taxon>
        <taxon>Pseudomonadati</taxon>
        <taxon>Thermodesulfobacteriota</taxon>
        <taxon>Desulfobacteria</taxon>
        <taxon>Desulfobacterales</taxon>
        <taxon>Desulfobacteraceae</taxon>
        <taxon>Desulfobacter</taxon>
    </lineage>
</organism>
<reference evidence="1 2" key="2">
    <citation type="submission" date="2012-02" db="EMBL/GenBank/DDBJ databases">
        <title>Improved High-Quality Draft sequence of Desulfobacter postgatei 2ac9.</title>
        <authorList>
            <consortium name="US DOE Joint Genome Institute"/>
            <person name="Lucas S."/>
            <person name="Han J."/>
            <person name="Lapidus A."/>
            <person name="Cheng J.-F."/>
            <person name="Goodwin L."/>
            <person name="Pitluck S."/>
            <person name="Peters L."/>
            <person name="Ovchinnikova G."/>
            <person name="Held B."/>
            <person name="Detter J.C."/>
            <person name="Han C."/>
            <person name="Tapia R."/>
            <person name="Land M."/>
            <person name="Hauser L."/>
            <person name="Kyrpides N."/>
            <person name="Ivanova N."/>
            <person name="Pagani I."/>
            <person name="Orellana R."/>
            <person name="Lovley D."/>
            <person name="Woyke T."/>
        </authorList>
    </citation>
    <scope>NUCLEOTIDE SEQUENCE [LARGE SCALE GENOMIC DNA]</scope>
    <source>
        <strain evidence="1 2">2ac9</strain>
    </source>
</reference>
<reference evidence="1 2" key="1">
    <citation type="submission" date="2011-09" db="EMBL/GenBank/DDBJ databases">
        <authorList>
            <consortium name="US DOE Joint Genome Institute (JGI-PGF)"/>
            <person name="Lucas S."/>
            <person name="Han J."/>
            <person name="Lapidus A."/>
            <person name="Cheng J.-F."/>
            <person name="Goodwin L."/>
            <person name="Pitluck S."/>
            <person name="Peters L."/>
            <person name="Land M.L."/>
            <person name="Hauser L."/>
            <person name="Orellana R."/>
            <person name="Lovley D."/>
            <person name="Woyke T.J."/>
        </authorList>
    </citation>
    <scope>NUCLEOTIDE SEQUENCE [LARGE SCALE GENOMIC DNA]</scope>
    <source>
        <strain evidence="1 2">2ac9</strain>
    </source>
</reference>
<proteinExistence type="predicted"/>